<dbReference type="InterPro" id="IPR013128">
    <property type="entry name" value="Peptidase_C1A"/>
</dbReference>
<evidence type="ECO:0000259" key="2">
    <source>
        <dbReference type="Pfam" id="PF00112"/>
    </source>
</evidence>
<dbReference type="Pfam" id="PF00112">
    <property type="entry name" value="Peptidase_C1"/>
    <property type="match status" value="1"/>
</dbReference>
<name>A0A813YF25_9BILA</name>
<comment type="similarity">
    <text evidence="1">Belongs to the peptidase C1 family.</text>
</comment>
<dbReference type="InterPro" id="IPR000668">
    <property type="entry name" value="Peptidase_C1A_C"/>
</dbReference>
<dbReference type="AlphaFoldDB" id="A0A813YF25"/>
<evidence type="ECO:0000313" key="3">
    <source>
        <dbReference type="EMBL" id="CAF0883302.1"/>
    </source>
</evidence>
<protein>
    <recommendedName>
        <fullName evidence="2">Peptidase C1A papain C-terminal domain-containing protein</fullName>
    </recommendedName>
</protein>
<dbReference type="GO" id="GO:0006508">
    <property type="term" value="P:proteolysis"/>
    <property type="evidence" value="ECO:0007669"/>
    <property type="project" value="InterPro"/>
</dbReference>
<dbReference type="PANTHER" id="PTHR12411">
    <property type="entry name" value="CYSTEINE PROTEASE FAMILY C1-RELATED"/>
    <property type="match status" value="1"/>
</dbReference>
<comment type="caution">
    <text evidence="3">The sequence shown here is derived from an EMBL/GenBank/DDBJ whole genome shotgun (WGS) entry which is preliminary data.</text>
</comment>
<evidence type="ECO:0000313" key="4">
    <source>
        <dbReference type="Proteomes" id="UP000663864"/>
    </source>
</evidence>
<feature type="domain" description="Peptidase C1A papain C-terminal" evidence="2">
    <location>
        <begin position="2"/>
        <end position="80"/>
    </location>
</feature>
<gene>
    <name evidence="3" type="ORF">ZHD862_LOCUS6498</name>
</gene>
<dbReference type="Gene3D" id="3.90.70.10">
    <property type="entry name" value="Cysteine proteinases"/>
    <property type="match status" value="1"/>
</dbReference>
<proteinExistence type="inferred from homology"/>
<dbReference type="GO" id="GO:0008234">
    <property type="term" value="F:cysteine-type peptidase activity"/>
    <property type="evidence" value="ECO:0007669"/>
    <property type="project" value="InterPro"/>
</dbReference>
<organism evidence="3 4">
    <name type="scientific">Rotaria sordida</name>
    <dbReference type="NCBI Taxonomy" id="392033"/>
    <lineage>
        <taxon>Eukaryota</taxon>
        <taxon>Metazoa</taxon>
        <taxon>Spiralia</taxon>
        <taxon>Gnathifera</taxon>
        <taxon>Rotifera</taxon>
        <taxon>Eurotatoria</taxon>
        <taxon>Bdelloidea</taxon>
        <taxon>Philodinida</taxon>
        <taxon>Philodinidae</taxon>
        <taxon>Rotaria</taxon>
    </lineage>
</organism>
<dbReference type="InterPro" id="IPR038765">
    <property type="entry name" value="Papain-like_cys_pep_sf"/>
</dbReference>
<accession>A0A813YF25</accession>
<dbReference type="SUPFAM" id="SSF54001">
    <property type="entry name" value="Cysteine proteinases"/>
    <property type="match status" value="1"/>
</dbReference>
<dbReference type="Proteomes" id="UP000663864">
    <property type="component" value="Unassembled WGS sequence"/>
</dbReference>
<dbReference type="EMBL" id="CAJNOT010000183">
    <property type="protein sequence ID" value="CAF0883302.1"/>
    <property type="molecule type" value="Genomic_DNA"/>
</dbReference>
<evidence type="ECO:0000256" key="1">
    <source>
        <dbReference type="ARBA" id="ARBA00008455"/>
    </source>
</evidence>
<reference evidence="3" key="1">
    <citation type="submission" date="2021-02" db="EMBL/GenBank/DDBJ databases">
        <authorList>
            <person name="Nowell W R."/>
        </authorList>
    </citation>
    <scope>NUCLEOTIDE SEQUENCE</scope>
</reference>
<sequence>MDASLNSFQFYSSGVYSDPACSSTVIDFSLLAVGYGKTVDNQDYYILKNQHSTQWGMDGYAWLARNKNNQCGIATLASYALI</sequence>